<protein>
    <submittedName>
        <fullName evidence="2">CoA transferase</fullName>
    </submittedName>
</protein>
<dbReference type="Proteomes" id="UP000019486">
    <property type="component" value="Unassembled WGS sequence"/>
</dbReference>
<keyword evidence="1 2" id="KW-0808">Transferase</keyword>
<dbReference type="SUPFAM" id="SSF89796">
    <property type="entry name" value="CoA-transferase family III (CaiB/BaiF)"/>
    <property type="match status" value="1"/>
</dbReference>
<dbReference type="InterPro" id="IPR003673">
    <property type="entry name" value="CoA-Trfase_fam_III"/>
</dbReference>
<dbReference type="STRING" id="1385369.N825_30430"/>
<name>W9H4L9_9PROT</name>
<dbReference type="GO" id="GO:0008410">
    <property type="term" value="F:CoA-transferase activity"/>
    <property type="evidence" value="ECO:0007669"/>
    <property type="project" value="TreeGrafter"/>
</dbReference>
<dbReference type="AlphaFoldDB" id="W9H4L9"/>
<dbReference type="Gene3D" id="3.30.1540.10">
    <property type="entry name" value="formyl-coa transferase, domain 3"/>
    <property type="match status" value="1"/>
</dbReference>
<proteinExistence type="predicted"/>
<organism evidence="2 3">
    <name type="scientific">Skermanella stibiiresistens SB22</name>
    <dbReference type="NCBI Taxonomy" id="1385369"/>
    <lineage>
        <taxon>Bacteria</taxon>
        <taxon>Pseudomonadati</taxon>
        <taxon>Pseudomonadota</taxon>
        <taxon>Alphaproteobacteria</taxon>
        <taxon>Rhodospirillales</taxon>
        <taxon>Azospirillaceae</taxon>
        <taxon>Skermanella</taxon>
    </lineage>
</organism>
<dbReference type="InterPro" id="IPR023606">
    <property type="entry name" value="CoA-Trfase_III_dom_1_sf"/>
</dbReference>
<dbReference type="InterPro" id="IPR050483">
    <property type="entry name" value="CoA-transferase_III_domain"/>
</dbReference>
<evidence type="ECO:0000313" key="2">
    <source>
        <dbReference type="EMBL" id="EWY41009.1"/>
    </source>
</evidence>
<comment type="caution">
    <text evidence="2">The sequence shown here is derived from an EMBL/GenBank/DDBJ whole genome shotgun (WGS) entry which is preliminary data.</text>
</comment>
<evidence type="ECO:0000313" key="3">
    <source>
        <dbReference type="Proteomes" id="UP000019486"/>
    </source>
</evidence>
<evidence type="ECO:0000256" key="1">
    <source>
        <dbReference type="ARBA" id="ARBA00022679"/>
    </source>
</evidence>
<dbReference type="PANTHER" id="PTHR48207:SF3">
    <property type="entry name" value="SUCCINATE--HYDROXYMETHYLGLUTARATE COA-TRANSFERASE"/>
    <property type="match status" value="1"/>
</dbReference>
<sequence length="409" mass="44030">MADHGRDGGDPMSTASTRPLAGITVVTLEHAIAAPFATRQLADLGARVIKVERPGVGDFARGYDERVKGLASHFVWTNRSKESLTLDLKNPEAQAVLKRLILEQADVVVQNLAPGAAARLGISYEALASEKPGIIVCDISGYGNDGPHRDRKAYDLLIQGEAGFLSVTGTPDTPSKAGASVADIAAGMYAYSNILAALFHRANTGQGRHIDVSMLESLVEWMNYPLYYAYQDAPPPVRAGASHATIYPYGPFPAGDGGTVLLGLQNEREWLAFCETVLRQPALATDERFSSNSRRHGARDELRAIIAEAFSTLNTDQVITRLDEARIANGRVNDMADVWSHPQLAARNRWREVGSEQGPIPALLPPGIPGDADARMDPVPALGEHTDAILMALGLSREDIDRLRAAKAI</sequence>
<dbReference type="EMBL" id="AVFL01000005">
    <property type="protein sequence ID" value="EWY41009.1"/>
    <property type="molecule type" value="Genomic_DNA"/>
</dbReference>
<keyword evidence="3" id="KW-1185">Reference proteome</keyword>
<reference evidence="2 3" key="1">
    <citation type="submission" date="2013-08" db="EMBL/GenBank/DDBJ databases">
        <title>The genome sequence of Skermanella stibiiresistens.</title>
        <authorList>
            <person name="Zhu W."/>
            <person name="Wang G."/>
        </authorList>
    </citation>
    <scope>NUCLEOTIDE SEQUENCE [LARGE SCALE GENOMIC DNA]</scope>
    <source>
        <strain evidence="2 3">SB22</strain>
    </source>
</reference>
<gene>
    <name evidence="2" type="ORF">N825_30430</name>
</gene>
<dbReference type="PANTHER" id="PTHR48207">
    <property type="entry name" value="SUCCINATE--HYDROXYMETHYLGLUTARATE COA-TRANSFERASE"/>
    <property type="match status" value="1"/>
</dbReference>
<dbReference type="Pfam" id="PF02515">
    <property type="entry name" value="CoA_transf_3"/>
    <property type="match status" value="1"/>
</dbReference>
<dbReference type="InterPro" id="IPR044855">
    <property type="entry name" value="CoA-Trfase_III_dom3_sf"/>
</dbReference>
<accession>W9H4L9</accession>
<dbReference type="PATRIC" id="fig|1385369.3.peg.1726"/>
<dbReference type="Gene3D" id="3.40.50.10540">
    <property type="entry name" value="Crotonobetainyl-coa:carnitine coa-transferase, domain 1"/>
    <property type="match status" value="1"/>
</dbReference>